<feature type="domain" description="TOG" evidence="3">
    <location>
        <begin position="540"/>
        <end position="776"/>
    </location>
</feature>
<evidence type="ECO:0000256" key="1">
    <source>
        <dbReference type="ARBA" id="ARBA00022737"/>
    </source>
</evidence>
<dbReference type="InterPro" id="IPR011989">
    <property type="entry name" value="ARM-like"/>
</dbReference>
<protein>
    <recommendedName>
        <fullName evidence="3">TOG domain-containing protein</fullName>
    </recommendedName>
</protein>
<dbReference type="PANTHER" id="PTHR23346:SF7">
    <property type="entry name" value="STALLED RIBOSOME SENSOR GCN1"/>
    <property type="match status" value="1"/>
</dbReference>
<dbReference type="Gene3D" id="1.25.10.10">
    <property type="entry name" value="Leucine-rich Repeat Variant"/>
    <property type="match status" value="6"/>
</dbReference>
<feature type="repeat" description="HEAT" evidence="2">
    <location>
        <begin position="477"/>
        <end position="515"/>
    </location>
</feature>
<dbReference type="PANTHER" id="PTHR23346">
    <property type="entry name" value="TRANSLATIONAL ACTIVATOR GCN1-RELATED"/>
    <property type="match status" value="1"/>
</dbReference>
<feature type="domain" description="TOG" evidence="3">
    <location>
        <begin position="304"/>
        <end position="536"/>
    </location>
</feature>
<dbReference type="Pfam" id="PF23271">
    <property type="entry name" value="HEAT_GCN1"/>
    <property type="match status" value="2"/>
</dbReference>
<sequence>MSSEDLQLLLGDLGGLSEVVDVRLASFNALVMRDPKVLAKLSVRGVCVTWMMQYDEDEYVVRAAQRVWRLAGYSIPGSYASPEFGLVKMLSHAQPMARKAAGSAVAGALRLHPKSISETVDLLTQLFITSPDEKVQLKLEPGEFGEKSEIIYRGATRQAVAAALTACVPYVGVTSKVAREQVTKLFEFFIAHGFKDRNDYAWNTVLEAALAYIERYGQKHIEAVLPMLEAHLALNRASDSKGKKKKNQEVEDRVREGVVICLGSIAKFIPAESPKVVAVVRQLIEMLETPSYDVQVAVAECLVGLMPNVRDDAKEFVDTCITNLSGATFGMRKGAAFGLGGIIKGLGLDALKEYGVLATLTKMVTNKKDFKAREGSLFAYERLFAMLGYRFEPFLLHVLPHLLKCFGDSAKDVRKATQDASRCIMANVTSNGMKIVMPLVLRALGDVKWRTKLESIGLLGAMAHCSAEQLSNALPTIIPRLLGALSDPHEEIQRAARRALKQIGDVIQNPEIRANVPHLLAALAKPQNTNTALTKLISTSFVHTIDTPSLALLVPILMRGLRDRNVKSKQMAAQIVGSICKLVSDTNDLVPYSKKLIEQVKNIVPDNSPAVRKVAAQALGSLYAGLGDGSMPGVMDQMLDVLRGRTDAVERSGAALAVAHLLVVMGSEAVNKMLPDILDGVRDENPSVREGFANLFITLPDAFGEKFVPYVPNVLKAILTLLNDKSVEVRSLVLNAGHSIASIYTATNQIESVLPTLDNGLLDSAWRTRMGACHIMGTYLCNLAGAKGTVVVPMADNDDMNDGPDEGKEGAKITSSKMHNVMAHKIGMKRRDRILATIYLMLSDGNSMVANTSWRVWKALVVNSPATLTSIFPTLINKIIKSLASNDDGEQHSAGQALGGIVTKMGVAVLKTIVPLLQSRLQSDDEATRRGVCLGLREVMRSTSRKRLAEYMPELISAVRDALCDEAEVVRSAAGEAFQTLHSIVQQDAIDAIVPALVGKLAKAGGAHAGDVKDGEVVVDSELVLGGIQQILKSHSRLVLPFLIPMLSKRPLTLFSANALAELAPVLGNGFYRYVEDVTMAFVEAIEREALSNNAPRRTEFVNHGAAVNAHVREDAVHALVATLCEVVQNPSGKGHAHDKTAAVELIGRFCKETKLDITDNIENLLTASMMMFSYSEAHVLKQAVPAAAAVMKHVKKEQAAEYIELLQSILREVTHENGEQVLFELPGLNVRGALKSFYPLLTEGLVKGNEKTKQLAASTMGTLVSLTASTTLMTYVMVLTGPLIRMASEQFSEGVKLAILQALRLLLVKCGPRVKAFFSALQTTFRKALRHKSKAVRDETVKGLAQMMKHNPRVDNVVQDLVNQAATEEDAAIKVSLLEGLIAVTADKPTGKRISKPLLGKLLNTSGDLMSHKHDDVRYAGATLFGSCLIFLDDNELESHVAKRLSADSSAEKKIWTTRQGKVIAMGAAARAGEARVGETKLVEGVVLNSMDDDNVNVVTSAITASKNILISGNLSDPMDGEDLLEKMAELSKSTSDEVKATTVKALQAYAYYAGDDCKAKLSAASVSSVVLGPLVEAYDAEKKSDPRYEMKMALFFLLQYHVGEQSVAEKKALSICKKMASKNASAAKALASMVKKTFPKITEVEIKGIARKLTR</sequence>
<dbReference type="InterPro" id="IPR016024">
    <property type="entry name" value="ARM-type_fold"/>
</dbReference>
<name>A0A7S3YR59_9EUKA</name>
<evidence type="ECO:0000256" key="2">
    <source>
        <dbReference type="PROSITE-ProRule" id="PRU00103"/>
    </source>
</evidence>
<feature type="repeat" description="HEAT" evidence="2">
    <location>
        <begin position="673"/>
        <end position="708"/>
    </location>
</feature>
<dbReference type="GO" id="GO:0019887">
    <property type="term" value="F:protein kinase regulator activity"/>
    <property type="evidence" value="ECO:0007669"/>
    <property type="project" value="TreeGrafter"/>
</dbReference>
<dbReference type="InterPro" id="IPR034085">
    <property type="entry name" value="TOG"/>
</dbReference>
<evidence type="ECO:0000259" key="3">
    <source>
        <dbReference type="SMART" id="SM01349"/>
    </source>
</evidence>
<dbReference type="InterPro" id="IPR021133">
    <property type="entry name" value="HEAT_type_2"/>
</dbReference>
<dbReference type="Pfam" id="PF24987">
    <property type="entry name" value="HEAT_EF3_N"/>
    <property type="match status" value="2"/>
</dbReference>
<dbReference type="Pfam" id="PF24984">
    <property type="entry name" value="HEAT_EF3_GNC1"/>
    <property type="match status" value="1"/>
</dbReference>
<reference evidence="4" key="1">
    <citation type="submission" date="2021-01" db="EMBL/GenBank/DDBJ databases">
        <authorList>
            <person name="Corre E."/>
            <person name="Pelletier E."/>
            <person name="Niang G."/>
            <person name="Scheremetjew M."/>
            <person name="Finn R."/>
            <person name="Kale V."/>
            <person name="Holt S."/>
            <person name="Cochrane G."/>
            <person name="Meng A."/>
            <person name="Brown T."/>
            <person name="Cohen L."/>
        </authorList>
    </citation>
    <scope>NUCLEOTIDE SEQUENCE</scope>
    <source>
        <strain evidence="4">CCCM811</strain>
    </source>
</reference>
<keyword evidence="1" id="KW-0677">Repeat</keyword>
<gene>
    <name evidence="4" type="ORF">LGLO00237_LOCUS11001</name>
</gene>
<dbReference type="SMART" id="SM01349">
    <property type="entry name" value="TOG"/>
    <property type="match status" value="2"/>
</dbReference>
<evidence type="ECO:0000313" key="4">
    <source>
        <dbReference type="EMBL" id="CAE0659425.1"/>
    </source>
</evidence>
<dbReference type="InterPro" id="IPR057546">
    <property type="entry name" value="HEAT_GCN1"/>
</dbReference>
<dbReference type="Pfam" id="PF25801">
    <property type="entry name" value="HEAT_GCN1_C_2"/>
    <property type="match status" value="1"/>
</dbReference>
<dbReference type="SUPFAM" id="SSF48371">
    <property type="entry name" value="ARM repeat"/>
    <property type="match status" value="3"/>
</dbReference>
<organism evidence="4">
    <name type="scientific">Lotharella globosa</name>
    <dbReference type="NCBI Taxonomy" id="91324"/>
    <lineage>
        <taxon>Eukaryota</taxon>
        <taxon>Sar</taxon>
        <taxon>Rhizaria</taxon>
        <taxon>Cercozoa</taxon>
        <taxon>Chlorarachniophyceae</taxon>
        <taxon>Lotharella</taxon>
    </lineage>
</organism>
<dbReference type="GO" id="GO:0005829">
    <property type="term" value="C:cytosol"/>
    <property type="evidence" value="ECO:0007669"/>
    <property type="project" value="TreeGrafter"/>
</dbReference>
<dbReference type="GO" id="GO:0034198">
    <property type="term" value="P:cellular response to amino acid starvation"/>
    <property type="evidence" value="ECO:0007669"/>
    <property type="project" value="TreeGrafter"/>
</dbReference>
<proteinExistence type="predicted"/>
<dbReference type="GO" id="GO:0006417">
    <property type="term" value="P:regulation of translation"/>
    <property type="evidence" value="ECO:0007669"/>
    <property type="project" value="TreeGrafter"/>
</dbReference>
<feature type="repeat" description="HEAT" evidence="2">
    <location>
        <begin position="596"/>
        <end position="631"/>
    </location>
</feature>
<accession>A0A7S3YR59</accession>
<dbReference type="EMBL" id="HBIV01015040">
    <property type="protein sequence ID" value="CAE0659425.1"/>
    <property type="molecule type" value="Transcribed_RNA"/>
</dbReference>
<dbReference type="PROSITE" id="PS50077">
    <property type="entry name" value="HEAT_REPEAT"/>
    <property type="match status" value="3"/>
</dbReference>